<dbReference type="AlphaFoldDB" id="A0A926NM60"/>
<evidence type="ECO:0000313" key="2">
    <source>
        <dbReference type="EMBL" id="MBD1382493.1"/>
    </source>
</evidence>
<sequence>MKADLVFVNGEVVTIDQKNRVVESVAVKENQIIAVGSNSETRQYISDETEILDLAGKTLLPGFIDAHLHLTIYGTNLLGVSCIAPHIQSLEDIFTDLRKKCQDTPKGQWVRAWGFKETKLVENRFPTKEELDEISTEHPIVIIRTCNHTSIANSKALEIANISEAADNPEGGIIERNQDGSLTGKLIENAHMQLFQFASYSNDELRKGMRLASDEFIKAGITSVHDAGAYGEGAETFRVMQEAVKSSDIKVRVFAIIGSLTNSHDFVKKMVDAGPISGLGDDRFRIGPAKLFTDGSSVGPTIATREPYSHNPEDCGIIYYSQEELNLILGDAHKKGFQITAHAQGDRAIEMLLNCIEKALAEHPREDHRHRIEHAGIASFDLQERMKQLGVVVIPNPVFMYVNGDRYIEYYGDRVNVMYPARDYINKGIIAAFGSDAPVTFLDPLLGIHAAVNRKSSDGYSVGETQCIEVIEAIRAYTWNGAYASFEENSKGSIEVGKLADLVVLNDSILSVNKSEIKNMKVELTMIDGEVLYDTNLFLEKMKIALPRFPQNHTKE</sequence>
<organism evidence="2 3">
    <name type="scientific">Metabacillus arenae</name>
    <dbReference type="NCBI Taxonomy" id="2771434"/>
    <lineage>
        <taxon>Bacteria</taxon>
        <taxon>Bacillati</taxon>
        <taxon>Bacillota</taxon>
        <taxon>Bacilli</taxon>
        <taxon>Bacillales</taxon>
        <taxon>Bacillaceae</taxon>
        <taxon>Metabacillus</taxon>
    </lineage>
</organism>
<dbReference type="Proteomes" id="UP000626844">
    <property type="component" value="Unassembled WGS sequence"/>
</dbReference>
<comment type="caution">
    <text evidence="2">The sequence shown here is derived from an EMBL/GenBank/DDBJ whole genome shotgun (WGS) entry which is preliminary data.</text>
</comment>
<dbReference type="InterPro" id="IPR013108">
    <property type="entry name" value="Amidohydro_3"/>
</dbReference>
<dbReference type="Pfam" id="PF07969">
    <property type="entry name" value="Amidohydro_3"/>
    <property type="match status" value="1"/>
</dbReference>
<dbReference type="InterPro" id="IPR033932">
    <property type="entry name" value="YtcJ-like"/>
</dbReference>
<accession>A0A926NM60</accession>
<dbReference type="RefSeq" id="WP_191160748.1">
    <property type="nucleotide sequence ID" value="NZ_JACXAI010000032.1"/>
</dbReference>
<dbReference type="EMBL" id="JACXAI010000032">
    <property type="protein sequence ID" value="MBD1382493.1"/>
    <property type="molecule type" value="Genomic_DNA"/>
</dbReference>
<protein>
    <submittedName>
        <fullName evidence="2">Amidohydrolase</fullName>
    </submittedName>
</protein>
<reference evidence="2" key="1">
    <citation type="submission" date="2020-09" db="EMBL/GenBank/DDBJ databases">
        <title>A novel bacterium of genus Bacillus, isolated from South China Sea.</title>
        <authorList>
            <person name="Huang H."/>
            <person name="Mo K."/>
            <person name="Hu Y."/>
        </authorList>
    </citation>
    <scope>NUCLEOTIDE SEQUENCE</scope>
    <source>
        <strain evidence="2">IB182487</strain>
    </source>
</reference>
<dbReference type="PANTHER" id="PTHR22642:SF2">
    <property type="entry name" value="PROTEIN LONG AFTER FAR-RED 3"/>
    <property type="match status" value="1"/>
</dbReference>
<dbReference type="Gene3D" id="3.10.310.70">
    <property type="match status" value="1"/>
</dbReference>
<feature type="domain" description="Amidohydrolase 3" evidence="1">
    <location>
        <begin position="50"/>
        <end position="533"/>
    </location>
</feature>
<dbReference type="InterPro" id="IPR011059">
    <property type="entry name" value="Metal-dep_hydrolase_composite"/>
</dbReference>
<evidence type="ECO:0000259" key="1">
    <source>
        <dbReference type="Pfam" id="PF07969"/>
    </source>
</evidence>
<evidence type="ECO:0000313" key="3">
    <source>
        <dbReference type="Proteomes" id="UP000626844"/>
    </source>
</evidence>
<dbReference type="SUPFAM" id="SSF51556">
    <property type="entry name" value="Metallo-dependent hydrolases"/>
    <property type="match status" value="1"/>
</dbReference>
<proteinExistence type="predicted"/>
<dbReference type="GO" id="GO:0016810">
    <property type="term" value="F:hydrolase activity, acting on carbon-nitrogen (but not peptide) bonds"/>
    <property type="evidence" value="ECO:0007669"/>
    <property type="project" value="InterPro"/>
</dbReference>
<dbReference type="Gene3D" id="2.30.40.10">
    <property type="entry name" value="Urease, subunit C, domain 1"/>
    <property type="match status" value="1"/>
</dbReference>
<keyword evidence="3" id="KW-1185">Reference proteome</keyword>
<name>A0A926NM60_9BACI</name>
<dbReference type="InterPro" id="IPR032466">
    <property type="entry name" value="Metal_Hydrolase"/>
</dbReference>
<gene>
    <name evidence="2" type="ORF">IC621_20015</name>
</gene>
<dbReference type="CDD" id="cd01300">
    <property type="entry name" value="YtcJ_like"/>
    <property type="match status" value="1"/>
</dbReference>
<dbReference type="Gene3D" id="3.20.20.140">
    <property type="entry name" value="Metal-dependent hydrolases"/>
    <property type="match status" value="1"/>
</dbReference>
<dbReference type="SUPFAM" id="SSF51338">
    <property type="entry name" value="Composite domain of metallo-dependent hydrolases"/>
    <property type="match status" value="1"/>
</dbReference>
<dbReference type="PANTHER" id="PTHR22642">
    <property type="entry name" value="IMIDAZOLONEPROPIONASE"/>
    <property type="match status" value="1"/>
</dbReference>